<accession>A0A7C8MH98</accession>
<keyword evidence="2" id="KW-1185">Reference proteome</keyword>
<sequence>MLAFLSPPSNRECMDAFAGDIEWLGKYSRSPQGKYLLCSIVALFDHTYWTRLWIFQEVVLAWVLILVCGSRTIQWPIVSAVMTWIDARGSRYTTADSYRRTISGFQWTTVVQKDSKADVDVELRLRMIYSFASNLQTSHPKDYIYGLEGMTGLGILADYSENKTVAEVYQEYAALWLLGLSELKFLDMAGVGFLWEETPGLPSWTPNFKGIAEGRDSTRLKALVCDTFYAVRPYLVSSTLHCTGGLISPVFKVGSPVNLKPQFNVRDTACTD</sequence>
<dbReference type="InterPro" id="IPR052895">
    <property type="entry name" value="HetReg/Transcr_Mod"/>
</dbReference>
<dbReference type="AlphaFoldDB" id="A0A7C8MH98"/>
<dbReference type="PANTHER" id="PTHR24148">
    <property type="entry name" value="ANKYRIN REPEAT DOMAIN-CONTAINING PROTEIN 39 HOMOLOG-RELATED"/>
    <property type="match status" value="1"/>
</dbReference>
<evidence type="ECO:0008006" key="3">
    <source>
        <dbReference type="Google" id="ProtNLM"/>
    </source>
</evidence>
<dbReference type="Proteomes" id="UP000481861">
    <property type="component" value="Unassembled WGS sequence"/>
</dbReference>
<dbReference type="OrthoDB" id="2157530at2759"/>
<protein>
    <recommendedName>
        <fullName evidence="3">Heterokaryon incompatibility domain-containing protein</fullName>
    </recommendedName>
</protein>
<gene>
    <name evidence="1" type="ORF">BDV95DRAFT_182719</name>
</gene>
<dbReference type="PANTHER" id="PTHR24148:SF64">
    <property type="entry name" value="HETEROKARYON INCOMPATIBILITY DOMAIN-CONTAINING PROTEIN"/>
    <property type="match status" value="1"/>
</dbReference>
<proteinExistence type="predicted"/>
<dbReference type="EMBL" id="JAADJZ010000024">
    <property type="protein sequence ID" value="KAF2867065.1"/>
    <property type="molecule type" value="Genomic_DNA"/>
</dbReference>
<evidence type="ECO:0000313" key="1">
    <source>
        <dbReference type="EMBL" id="KAF2867065.1"/>
    </source>
</evidence>
<name>A0A7C8MH98_9PLEO</name>
<comment type="caution">
    <text evidence="1">The sequence shown here is derived from an EMBL/GenBank/DDBJ whole genome shotgun (WGS) entry which is preliminary data.</text>
</comment>
<organism evidence="1 2">
    <name type="scientific">Massariosphaeria phaeospora</name>
    <dbReference type="NCBI Taxonomy" id="100035"/>
    <lineage>
        <taxon>Eukaryota</taxon>
        <taxon>Fungi</taxon>
        <taxon>Dikarya</taxon>
        <taxon>Ascomycota</taxon>
        <taxon>Pezizomycotina</taxon>
        <taxon>Dothideomycetes</taxon>
        <taxon>Pleosporomycetidae</taxon>
        <taxon>Pleosporales</taxon>
        <taxon>Pleosporales incertae sedis</taxon>
        <taxon>Massariosphaeria</taxon>
    </lineage>
</organism>
<evidence type="ECO:0000313" key="2">
    <source>
        <dbReference type="Proteomes" id="UP000481861"/>
    </source>
</evidence>
<reference evidence="1 2" key="1">
    <citation type="submission" date="2020-01" db="EMBL/GenBank/DDBJ databases">
        <authorList>
            <consortium name="DOE Joint Genome Institute"/>
            <person name="Haridas S."/>
            <person name="Albert R."/>
            <person name="Binder M."/>
            <person name="Bloem J."/>
            <person name="Labutti K."/>
            <person name="Salamov A."/>
            <person name="Andreopoulos B."/>
            <person name="Baker S.E."/>
            <person name="Barry K."/>
            <person name="Bills G."/>
            <person name="Bluhm B.H."/>
            <person name="Cannon C."/>
            <person name="Castanera R."/>
            <person name="Culley D.E."/>
            <person name="Daum C."/>
            <person name="Ezra D."/>
            <person name="Gonzalez J.B."/>
            <person name="Henrissat B."/>
            <person name="Kuo A."/>
            <person name="Liang C."/>
            <person name="Lipzen A."/>
            <person name="Lutzoni F."/>
            <person name="Magnuson J."/>
            <person name="Mondo S."/>
            <person name="Nolan M."/>
            <person name="Ohm R."/>
            <person name="Pangilinan J."/>
            <person name="Park H.-J.H."/>
            <person name="Ramirez L."/>
            <person name="Alfaro M."/>
            <person name="Sun H."/>
            <person name="Tritt A."/>
            <person name="Yoshinaga Y."/>
            <person name="Zwiers L.-H.L."/>
            <person name="Turgeon B.G."/>
            <person name="Goodwin S.B."/>
            <person name="Spatafora J.W."/>
            <person name="Crous P.W."/>
            <person name="Grigoriev I.V."/>
        </authorList>
    </citation>
    <scope>NUCLEOTIDE SEQUENCE [LARGE SCALE GENOMIC DNA]</scope>
    <source>
        <strain evidence="1 2">CBS 611.86</strain>
    </source>
</reference>